<name>A0A167VVW0_9EURO</name>
<gene>
    <name evidence="2" type="ORF">AAP_05139</name>
</gene>
<feature type="compositionally biased region" description="Polar residues" evidence="1">
    <location>
        <begin position="1"/>
        <end position="14"/>
    </location>
</feature>
<evidence type="ECO:0000256" key="1">
    <source>
        <dbReference type="SAM" id="MobiDB-lite"/>
    </source>
</evidence>
<organism evidence="2 3">
    <name type="scientific">Ascosphaera apis ARSEF 7405</name>
    <dbReference type="NCBI Taxonomy" id="392613"/>
    <lineage>
        <taxon>Eukaryota</taxon>
        <taxon>Fungi</taxon>
        <taxon>Dikarya</taxon>
        <taxon>Ascomycota</taxon>
        <taxon>Pezizomycotina</taxon>
        <taxon>Eurotiomycetes</taxon>
        <taxon>Eurotiomycetidae</taxon>
        <taxon>Onygenales</taxon>
        <taxon>Ascosphaeraceae</taxon>
        <taxon>Ascosphaera</taxon>
    </lineage>
</organism>
<protein>
    <submittedName>
        <fullName evidence="2">Uncharacterized protein</fullName>
    </submittedName>
</protein>
<evidence type="ECO:0000313" key="3">
    <source>
        <dbReference type="Proteomes" id="UP000242877"/>
    </source>
</evidence>
<dbReference type="VEuPathDB" id="FungiDB:AAP_05139"/>
<dbReference type="EMBL" id="AZGZ01000028">
    <property type="protein sequence ID" value="KZZ88079.1"/>
    <property type="molecule type" value="Genomic_DNA"/>
</dbReference>
<evidence type="ECO:0000313" key="2">
    <source>
        <dbReference type="EMBL" id="KZZ88079.1"/>
    </source>
</evidence>
<accession>A0A167VVW0</accession>
<keyword evidence="3" id="KW-1185">Reference proteome</keyword>
<dbReference type="AlphaFoldDB" id="A0A167VVW0"/>
<proteinExistence type="predicted"/>
<reference evidence="2 3" key="1">
    <citation type="journal article" date="2016" name="Genome Biol. Evol.">
        <title>Divergent and convergent evolution of fungal pathogenicity.</title>
        <authorList>
            <person name="Shang Y."/>
            <person name="Xiao G."/>
            <person name="Zheng P."/>
            <person name="Cen K."/>
            <person name="Zhan S."/>
            <person name="Wang C."/>
        </authorList>
    </citation>
    <scope>NUCLEOTIDE SEQUENCE [LARGE SCALE GENOMIC DNA]</scope>
    <source>
        <strain evidence="2 3">ARSEF 7405</strain>
    </source>
</reference>
<feature type="region of interest" description="Disordered" evidence="1">
    <location>
        <begin position="1"/>
        <end position="28"/>
    </location>
</feature>
<sequence>MSSRQQSISQNTPAPVTRAMSRAARSETPASAILADLATASPVNPSKRAAMAAHLAKYPPRFTFNENDYPGRVIPIRATITDREIRIKNLVNRGRELINQGTDVFITVTEPGGS</sequence>
<dbReference type="Proteomes" id="UP000242877">
    <property type="component" value="Unassembled WGS sequence"/>
</dbReference>
<comment type="caution">
    <text evidence="2">The sequence shown here is derived from an EMBL/GenBank/DDBJ whole genome shotgun (WGS) entry which is preliminary data.</text>
</comment>